<sequence length="270" mass="30054">MLNGSEKGCNIVVELYEEGVYGLLGYTIKAIKGLDIAPSMTFLVANIPSRINIIYQNIPQWVDYNPITSCYMHDDLEENIYTDYVIRKSGVVGTDCVPNTDVPFDRQNCVIESTVFFEPVFKGYSSAFFRGNVNAVKDAIVRFGAVNLQDIGIVIGWDQNYWIAATQDVDNYFGYILRKFEIKIGKKNYKGEVFINADIIKIDCTRDATNPACSGECTNPSFKSTQQCPCLVEDLRIECLYAPQGSADSIRAVLSTVTTIIVLPSLLLLG</sequence>
<dbReference type="Proteomes" id="UP000324800">
    <property type="component" value="Unassembled WGS sequence"/>
</dbReference>
<name>A0A5J4TU58_9EUKA</name>
<organism evidence="1 2">
    <name type="scientific">Streblomastix strix</name>
    <dbReference type="NCBI Taxonomy" id="222440"/>
    <lineage>
        <taxon>Eukaryota</taxon>
        <taxon>Metamonada</taxon>
        <taxon>Preaxostyla</taxon>
        <taxon>Oxymonadida</taxon>
        <taxon>Streblomastigidae</taxon>
        <taxon>Streblomastix</taxon>
    </lineage>
</organism>
<gene>
    <name evidence="1" type="ORF">EZS28_043034</name>
</gene>
<reference evidence="1 2" key="1">
    <citation type="submission" date="2019-03" db="EMBL/GenBank/DDBJ databases">
        <title>Single cell metagenomics reveals metabolic interactions within the superorganism composed of flagellate Streblomastix strix and complex community of Bacteroidetes bacteria on its surface.</title>
        <authorList>
            <person name="Treitli S.C."/>
            <person name="Kolisko M."/>
            <person name="Husnik F."/>
            <person name="Keeling P."/>
            <person name="Hampl V."/>
        </authorList>
    </citation>
    <scope>NUCLEOTIDE SEQUENCE [LARGE SCALE GENOMIC DNA]</scope>
    <source>
        <strain evidence="1">ST1C</strain>
    </source>
</reference>
<evidence type="ECO:0000313" key="2">
    <source>
        <dbReference type="Proteomes" id="UP000324800"/>
    </source>
</evidence>
<dbReference type="AlphaFoldDB" id="A0A5J4TU58"/>
<proteinExistence type="predicted"/>
<accession>A0A5J4TU58</accession>
<comment type="caution">
    <text evidence="1">The sequence shown here is derived from an EMBL/GenBank/DDBJ whole genome shotgun (WGS) entry which is preliminary data.</text>
</comment>
<evidence type="ECO:0000313" key="1">
    <source>
        <dbReference type="EMBL" id="KAA6361439.1"/>
    </source>
</evidence>
<dbReference type="EMBL" id="SNRW01025552">
    <property type="protein sequence ID" value="KAA6361439.1"/>
    <property type="molecule type" value="Genomic_DNA"/>
</dbReference>
<protein>
    <submittedName>
        <fullName evidence="1">Uncharacterized protein</fullName>
    </submittedName>
</protein>